<evidence type="ECO:0000313" key="1">
    <source>
        <dbReference type="EMBL" id="GBG63398.1"/>
    </source>
</evidence>
<proteinExistence type="predicted"/>
<dbReference type="EMBL" id="BFEA01000039">
    <property type="protein sequence ID" value="GBG63398.1"/>
    <property type="molecule type" value="Genomic_DNA"/>
</dbReference>
<sequence length="79" mass="9038">MSLELPFSSLHSGHDGYSRVHCFSRAGEFFQCDCLFWQFSRRWSEGSIDCLIPLDGPRSRRSYELGGGDPTESSMDWNV</sequence>
<dbReference type="Proteomes" id="UP000265515">
    <property type="component" value="Unassembled WGS sequence"/>
</dbReference>
<organism evidence="1 2">
    <name type="scientific">Chara braunii</name>
    <name type="common">Braun's stonewort</name>
    <dbReference type="NCBI Taxonomy" id="69332"/>
    <lineage>
        <taxon>Eukaryota</taxon>
        <taxon>Viridiplantae</taxon>
        <taxon>Streptophyta</taxon>
        <taxon>Charophyceae</taxon>
        <taxon>Charales</taxon>
        <taxon>Characeae</taxon>
        <taxon>Chara</taxon>
    </lineage>
</organism>
<reference evidence="1 2" key="1">
    <citation type="journal article" date="2018" name="Cell">
        <title>The Chara Genome: Secondary Complexity and Implications for Plant Terrestrialization.</title>
        <authorList>
            <person name="Nishiyama T."/>
            <person name="Sakayama H."/>
            <person name="Vries J.D."/>
            <person name="Buschmann H."/>
            <person name="Saint-Marcoux D."/>
            <person name="Ullrich K.K."/>
            <person name="Haas F.B."/>
            <person name="Vanderstraeten L."/>
            <person name="Becker D."/>
            <person name="Lang D."/>
            <person name="Vosolsobe S."/>
            <person name="Rombauts S."/>
            <person name="Wilhelmsson P.K.I."/>
            <person name="Janitza P."/>
            <person name="Kern R."/>
            <person name="Heyl A."/>
            <person name="Rumpler F."/>
            <person name="Villalobos L.I.A.C."/>
            <person name="Clay J.M."/>
            <person name="Skokan R."/>
            <person name="Toyoda A."/>
            <person name="Suzuki Y."/>
            <person name="Kagoshima H."/>
            <person name="Schijlen E."/>
            <person name="Tajeshwar N."/>
            <person name="Catarino B."/>
            <person name="Hetherington A.J."/>
            <person name="Saltykova A."/>
            <person name="Bonnot C."/>
            <person name="Breuninger H."/>
            <person name="Symeonidi A."/>
            <person name="Radhakrishnan G.V."/>
            <person name="Van Nieuwerburgh F."/>
            <person name="Deforce D."/>
            <person name="Chang C."/>
            <person name="Karol K.G."/>
            <person name="Hedrich R."/>
            <person name="Ulvskov P."/>
            <person name="Glockner G."/>
            <person name="Delwiche C.F."/>
            <person name="Petrasek J."/>
            <person name="Van de Peer Y."/>
            <person name="Friml J."/>
            <person name="Beilby M."/>
            <person name="Dolan L."/>
            <person name="Kohara Y."/>
            <person name="Sugano S."/>
            <person name="Fujiyama A."/>
            <person name="Delaux P.-M."/>
            <person name="Quint M."/>
            <person name="TheiBen G."/>
            <person name="Hagemann M."/>
            <person name="Harholt J."/>
            <person name="Dunand C."/>
            <person name="Zachgo S."/>
            <person name="Langdale J."/>
            <person name="Maumus F."/>
            <person name="Straeten D.V.D."/>
            <person name="Gould S.B."/>
            <person name="Rensing S.A."/>
        </authorList>
    </citation>
    <scope>NUCLEOTIDE SEQUENCE [LARGE SCALE GENOMIC DNA]</scope>
    <source>
        <strain evidence="1 2">S276</strain>
    </source>
</reference>
<gene>
    <name evidence="1" type="ORF">CBR_g38021</name>
</gene>
<dbReference type="Gramene" id="GBG63398">
    <property type="protein sequence ID" value="GBG63398"/>
    <property type="gene ID" value="CBR_g38021"/>
</dbReference>
<evidence type="ECO:0000313" key="2">
    <source>
        <dbReference type="Proteomes" id="UP000265515"/>
    </source>
</evidence>
<dbReference type="AlphaFoldDB" id="A0A388K034"/>
<comment type="caution">
    <text evidence="1">The sequence shown here is derived from an EMBL/GenBank/DDBJ whole genome shotgun (WGS) entry which is preliminary data.</text>
</comment>
<protein>
    <submittedName>
        <fullName evidence="1">Uncharacterized protein</fullName>
    </submittedName>
</protein>
<name>A0A388K034_CHABU</name>
<keyword evidence="2" id="KW-1185">Reference proteome</keyword>
<accession>A0A388K034</accession>